<proteinExistence type="predicted"/>
<name>A0A2W1BBV7_HELAM</name>
<gene>
    <name evidence="2" type="primary">HaOG213667</name>
    <name evidence="2" type="ORF">B5X24_HaOG213667</name>
</gene>
<accession>A0A2W1BBV7</accession>
<dbReference type="EMBL" id="KZ150342">
    <property type="protein sequence ID" value="PZC71304.1"/>
    <property type="molecule type" value="Genomic_DNA"/>
</dbReference>
<evidence type="ECO:0000313" key="3">
    <source>
        <dbReference type="Proteomes" id="UP000249218"/>
    </source>
</evidence>
<evidence type="ECO:0000313" key="2">
    <source>
        <dbReference type="EMBL" id="PZC71304.1"/>
    </source>
</evidence>
<keyword evidence="1" id="KW-0732">Signal</keyword>
<dbReference type="OrthoDB" id="7324790at2759"/>
<reference evidence="2 3" key="1">
    <citation type="journal article" date="2017" name="BMC Biol.">
        <title>Genomic innovations, transcriptional plasticity and gene loss underlying the evolution and divergence of two highly polyphagous and invasive Helicoverpa pest species.</title>
        <authorList>
            <person name="Pearce S.L."/>
            <person name="Clarke D.F."/>
            <person name="East P.D."/>
            <person name="Elfekih S."/>
            <person name="Gordon K.H."/>
            <person name="Jermiin L.S."/>
            <person name="McGaughran A."/>
            <person name="Oakeshott J.G."/>
            <person name="Papanikolaou A."/>
            <person name="Perera O.P."/>
            <person name="Rane R.V."/>
            <person name="Richards S."/>
            <person name="Tay W.T."/>
            <person name="Walsh T.K."/>
            <person name="Anderson A."/>
            <person name="Anderson C.J."/>
            <person name="Asgari S."/>
            <person name="Board P.G."/>
            <person name="Bretschneider A."/>
            <person name="Campbell P.M."/>
            <person name="Chertemps T."/>
            <person name="Christeller J.T."/>
            <person name="Coppin C.W."/>
            <person name="Downes S.J."/>
            <person name="Duan G."/>
            <person name="Farnsworth C.A."/>
            <person name="Good R.T."/>
            <person name="Han L.B."/>
            <person name="Han Y.C."/>
            <person name="Hatje K."/>
            <person name="Horne I."/>
            <person name="Huang Y.P."/>
            <person name="Hughes D.S."/>
            <person name="Jacquin-Joly E."/>
            <person name="James W."/>
            <person name="Jhangiani S."/>
            <person name="Kollmar M."/>
            <person name="Kuwar S.S."/>
            <person name="Li S."/>
            <person name="Liu N.Y."/>
            <person name="Maibeche M.T."/>
            <person name="Miller J.R."/>
            <person name="Montagne N."/>
            <person name="Perry T."/>
            <person name="Qu J."/>
            <person name="Song S.V."/>
            <person name="Sutton G.G."/>
            <person name="Vogel H."/>
            <person name="Walenz B.P."/>
            <person name="Xu W."/>
            <person name="Zhang H.J."/>
            <person name="Zou Z."/>
            <person name="Batterham P."/>
            <person name="Edwards O.R."/>
            <person name="Feyereisen R."/>
            <person name="Gibbs R.A."/>
            <person name="Heckel D.G."/>
            <person name="McGrath A."/>
            <person name="Robin C."/>
            <person name="Scherer S.E."/>
            <person name="Worley K.C."/>
            <person name="Wu Y.D."/>
        </authorList>
    </citation>
    <scope>NUCLEOTIDE SEQUENCE [LARGE SCALE GENOMIC DNA]</scope>
    <source>
        <strain evidence="2">Harm_GR_Male_#8</strain>
        <tissue evidence="2">Whole organism</tissue>
    </source>
</reference>
<keyword evidence="3" id="KW-1185">Reference proteome</keyword>
<dbReference type="AlphaFoldDB" id="A0A2W1BBV7"/>
<feature type="signal peptide" evidence="1">
    <location>
        <begin position="1"/>
        <end position="23"/>
    </location>
</feature>
<protein>
    <submittedName>
        <fullName evidence="2">Uncharacterized protein</fullName>
    </submittedName>
</protein>
<dbReference type="Proteomes" id="UP000249218">
    <property type="component" value="Unassembled WGS sequence"/>
</dbReference>
<evidence type="ECO:0000256" key="1">
    <source>
        <dbReference type="SAM" id="SignalP"/>
    </source>
</evidence>
<sequence length="211" mass="23849">MNGNIRILLLCVSIVCGPFDSEASVYLEPEVEKYVSERPVNLFGDDLQHRQVAPTLYQTVNKYYCSLDSILEDDSSSNESPGFDRKESFSSHLILFGTNGWEFPVQDVNLTLRYPPNNNVANDSLENKMQDEIVLPNEDEDYLVTGFKVIIYIDGESSQGYIVDGGVLQESITLSFVSSRVSTLMYEFWLYGARKDTPGVAELNSSYRLCY</sequence>
<organism evidence="2 3">
    <name type="scientific">Helicoverpa armigera</name>
    <name type="common">Cotton bollworm</name>
    <name type="synonym">Heliothis armigera</name>
    <dbReference type="NCBI Taxonomy" id="29058"/>
    <lineage>
        <taxon>Eukaryota</taxon>
        <taxon>Metazoa</taxon>
        <taxon>Ecdysozoa</taxon>
        <taxon>Arthropoda</taxon>
        <taxon>Hexapoda</taxon>
        <taxon>Insecta</taxon>
        <taxon>Pterygota</taxon>
        <taxon>Neoptera</taxon>
        <taxon>Endopterygota</taxon>
        <taxon>Lepidoptera</taxon>
        <taxon>Glossata</taxon>
        <taxon>Ditrysia</taxon>
        <taxon>Noctuoidea</taxon>
        <taxon>Noctuidae</taxon>
        <taxon>Heliothinae</taxon>
        <taxon>Helicoverpa</taxon>
    </lineage>
</organism>
<feature type="chain" id="PRO_5015924265" evidence="1">
    <location>
        <begin position="24"/>
        <end position="211"/>
    </location>
</feature>